<protein>
    <submittedName>
        <fullName evidence="1">Uncharacterized protein</fullName>
    </submittedName>
</protein>
<dbReference type="OrthoDB" id="2046424at2"/>
<dbReference type="RefSeq" id="WP_136012586.1">
    <property type="nucleotide sequence ID" value="NZ_SRYE01000003.1"/>
</dbReference>
<sequence length="165" mass="17787">MGSYDPSSPKEQAFQVKGVIALPEEVANPDNIPLEVIFGVTVRGASAGDHSHNWETFYEWREDGRSYMATRVCTIDASHIESARAAVSGQVSKAADCTNVGEALYAAIFAEDWAHRQTKTVANILATGHKLIRTEANAASCAEAGNTEYLTCEACGKVFLTTRMA</sequence>
<dbReference type="EMBL" id="SRYE01000003">
    <property type="protein sequence ID" value="TGY62103.1"/>
    <property type="molecule type" value="Genomic_DNA"/>
</dbReference>
<keyword evidence="2" id="KW-1185">Reference proteome</keyword>
<evidence type="ECO:0000313" key="1">
    <source>
        <dbReference type="EMBL" id="TGY62103.1"/>
    </source>
</evidence>
<accession>A0A4S2F3H1</accession>
<name>A0A4S2F3H1_9ACTN</name>
<proteinExistence type="predicted"/>
<comment type="caution">
    <text evidence="1">The sequence shown here is derived from an EMBL/GenBank/DDBJ whole genome shotgun (WGS) entry which is preliminary data.</text>
</comment>
<dbReference type="AlphaFoldDB" id="A0A4S2F3H1"/>
<evidence type="ECO:0000313" key="2">
    <source>
        <dbReference type="Proteomes" id="UP000310263"/>
    </source>
</evidence>
<dbReference type="Proteomes" id="UP000310263">
    <property type="component" value="Unassembled WGS sequence"/>
</dbReference>
<gene>
    <name evidence="1" type="ORF">E5334_05385</name>
</gene>
<organism evidence="1 2">
    <name type="scientific">Muricaecibacterium torontonense</name>
    <dbReference type="NCBI Taxonomy" id="3032871"/>
    <lineage>
        <taxon>Bacteria</taxon>
        <taxon>Bacillati</taxon>
        <taxon>Actinomycetota</taxon>
        <taxon>Coriobacteriia</taxon>
        <taxon>Coriobacteriales</taxon>
        <taxon>Atopobiaceae</taxon>
        <taxon>Muricaecibacterium</taxon>
    </lineage>
</organism>
<reference evidence="1 2" key="1">
    <citation type="submission" date="2019-04" db="EMBL/GenBank/DDBJ databases">
        <title>Microbes associate with the intestines of laboratory mice.</title>
        <authorList>
            <person name="Navarre W."/>
            <person name="Wong E."/>
            <person name="Huang K."/>
            <person name="Tropini C."/>
            <person name="Ng K."/>
            <person name="Yu B."/>
        </authorList>
    </citation>
    <scope>NUCLEOTIDE SEQUENCE [LARGE SCALE GENOMIC DNA]</scope>
    <source>
        <strain evidence="1 2">NM07_P-09</strain>
    </source>
</reference>